<organism evidence="3 4">
    <name type="scientific">Achromobacter aloeverae</name>
    <dbReference type="NCBI Taxonomy" id="1750518"/>
    <lineage>
        <taxon>Bacteria</taxon>
        <taxon>Pseudomonadati</taxon>
        <taxon>Pseudomonadota</taxon>
        <taxon>Betaproteobacteria</taxon>
        <taxon>Burkholderiales</taxon>
        <taxon>Alcaligenaceae</taxon>
        <taxon>Achromobacter</taxon>
    </lineage>
</organism>
<feature type="signal peptide" evidence="2">
    <location>
        <begin position="1"/>
        <end position="24"/>
    </location>
</feature>
<dbReference type="OrthoDB" id="8637348at2"/>
<keyword evidence="4" id="KW-1185">Reference proteome</keyword>
<sequence>MMSFRSASRLVLLAIVCASFSACADTPSGRAGPAAPGEPDYVTRPVPNPSASSDQRLTIRAGEAEKLRLPWFIQDAKDWVNTR</sequence>
<protein>
    <submittedName>
        <fullName evidence="3">Uncharacterized protein</fullName>
    </submittedName>
</protein>
<evidence type="ECO:0000256" key="2">
    <source>
        <dbReference type="SAM" id="SignalP"/>
    </source>
</evidence>
<proteinExistence type="predicted"/>
<evidence type="ECO:0000313" key="3">
    <source>
        <dbReference type="EMBL" id="RXN87842.1"/>
    </source>
</evidence>
<keyword evidence="2" id="KW-0732">Signal</keyword>
<name>A0A4Q1HHZ4_9BURK</name>
<dbReference type="EMBL" id="PYAL01000004">
    <property type="protein sequence ID" value="RXN87842.1"/>
    <property type="molecule type" value="Genomic_DNA"/>
</dbReference>
<comment type="caution">
    <text evidence="3">The sequence shown here is derived from an EMBL/GenBank/DDBJ whole genome shotgun (WGS) entry which is preliminary data.</text>
</comment>
<dbReference type="AlphaFoldDB" id="A0A4Q1HHZ4"/>
<feature type="chain" id="PRO_5020518706" evidence="2">
    <location>
        <begin position="25"/>
        <end position="83"/>
    </location>
</feature>
<reference evidence="3 4" key="1">
    <citation type="journal article" date="2017" name="Int. J. Syst. Evol. Microbiol.">
        <title>Achromobacter aloeverae sp. nov., isolated from the root of Aloe vera (L.) Burm.f.</title>
        <authorList>
            <person name="Kuncharoen N."/>
            <person name="Muramatsu Y."/>
            <person name="Shibata C."/>
            <person name="Kamakura Y."/>
            <person name="Nakagawa Y."/>
            <person name="Tanasupawat S."/>
        </authorList>
    </citation>
    <scope>NUCLEOTIDE SEQUENCE [LARGE SCALE GENOMIC DNA]</scope>
    <source>
        <strain evidence="3 4">AVA-1</strain>
    </source>
</reference>
<gene>
    <name evidence="3" type="ORF">C7R54_14720</name>
</gene>
<accession>A0A4Q1HHZ4</accession>
<evidence type="ECO:0000313" key="4">
    <source>
        <dbReference type="Proteomes" id="UP000290849"/>
    </source>
</evidence>
<evidence type="ECO:0000256" key="1">
    <source>
        <dbReference type="SAM" id="MobiDB-lite"/>
    </source>
</evidence>
<feature type="region of interest" description="Disordered" evidence="1">
    <location>
        <begin position="25"/>
        <end position="55"/>
    </location>
</feature>
<dbReference type="Proteomes" id="UP000290849">
    <property type="component" value="Unassembled WGS sequence"/>
</dbReference>
<dbReference type="PROSITE" id="PS51257">
    <property type="entry name" value="PROKAR_LIPOPROTEIN"/>
    <property type="match status" value="1"/>
</dbReference>